<dbReference type="RefSeq" id="WP_190239360.1">
    <property type="nucleotide sequence ID" value="NZ_QFGA01000001.1"/>
</dbReference>
<dbReference type="InterPro" id="IPR011990">
    <property type="entry name" value="TPR-like_helical_dom_sf"/>
</dbReference>
<dbReference type="InterPro" id="IPR051533">
    <property type="entry name" value="WaaL-like"/>
</dbReference>
<dbReference type="GO" id="GO:0016874">
    <property type="term" value="F:ligase activity"/>
    <property type="evidence" value="ECO:0007669"/>
    <property type="project" value="UniProtKB-KW"/>
</dbReference>
<dbReference type="AlphaFoldDB" id="A0A4Y7RFC0"/>
<evidence type="ECO:0000256" key="5">
    <source>
        <dbReference type="SAM" id="Phobius"/>
    </source>
</evidence>
<evidence type="ECO:0000313" key="7">
    <source>
        <dbReference type="EMBL" id="TEB07481.1"/>
    </source>
</evidence>
<feature type="transmembrane region" description="Helical" evidence="5">
    <location>
        <begin position="182"/>
        <end position="199"/>
    </location>
</feature>
<dbReference type="Gene3D" id="1.25.40.10">
    <property type="entry name" value="Tetratricopeptide repeat domain"/>
    <property type="match status" value="2"/>
</dbReference>
<gene>
    <name evidence="7" type="ORF">Psch_01035</name>
</gene>
<feature type="transmembrane region" description="Helical" evidence="5">
    <location>
        <begin position="466"/>
        <end position="488"/>
    </location>
</feature>
<feature type="transmembrane region" description="Helical" evidence="5">
    <location>
        <begin position="57"/>
        <end position="73"/>
    </location>
</feature>
<feature type="transmembrane region" description="Helical" evidence="5">
    <location>
        <begin position="220"/>
        <end position="243"/>
    </location>
</feature>
<dbReference type="PANTHER" id="PTHR37422">
    <property type="entry name" value="TEICHURONIC ACID BIOSYNTHESIS PROTEIN TUAE"/>
    <property type="match status" value="1"/>
</dbReference>
<protein>
    <submittedName>
        <fullName evidence="7">O-Antigen ligase</fullName>
    </submittedName>
</protein>
<accession>A0A4Y7RFC0</accession>
<evidence type="ECO:0000256" key="4">
    <source>
        <dbReference type="ARBA" id="ARBA00023136"/>
    </source>
</evidence>
<evidence type="ECO:0000313" key="8">
    <source>
        <dbReference type="Proteomes" id="UP000298324"/>
    </source>
</evidence>
<keyword evidence="8" id="KW-1185">Reference proteome</keyword>
<name>A0A4Y7RFC0_9FIRM</name>
<organism evidence="7 8">
    <name type="scientific">Pelotomaculum schinkii</name>
    <dbReference type="NCBI Taxonomy" id="78350"/>
    <lineage>
        <taxon>Bacteria</taxon>
        <taxon>Bacillati</taxon>
        <taxon>Bacillota</taxon>
        <taxon>Clostridia</taxon>
        <taxon>Eubacteriales</taxon>
        <taxon>Desulfotomaculaceae</taxon>
        <taxon>Pelotomaculum</taxon>
    </lineage>
</organism>
<dbReference type="EMBL" id="QFGA01000001">
    <property type="protein sequence ID" value="TEB07481.1"/>
    <property type="molecule type" value="Genomic_DNA"/>
</dbReference>
<feature type="transmembrane region" description="Helical" evidence="5">
    <location>
        <begin position="26"/>
        <end position="45"/>
    </location>
</feature>
<feature type="transmembrane region" description="Helical" evidence="5">
    <location>
        <begin position="533"/>
        <end position="554"/>
    </location>
</feature>
<dbReference type="Pfam" id="PF04932">
    <property type="entry name" value="Wzy_C"/>
    <property type="match status" value="1"/>
</dbReference>
<feature type="transmembrane region" description="Helical" evidence="5">
    <location>
        <begin position="342"/>
        <end position="360"/>
    </location>
</feature>
<dbReference type="GO" id="GO:0016020">
    <property type="term" value="C:membrane"/>
    <property type="evidence" value="ECO:0007669"/>
    <property type="project" value="UniProtKB-SubCell"/>
</dbReference>
<sequence>MVAAKSKNKKKIEAVKSNLQNNQLDLGHAIAFWGMGVLLFLPPYFRGLFFQPEQERALFFATVLFGVAWLWKWSKRDNSFLSHPLDYFVLAFPIVYLISAFQAANYGLAVDEVVKTALYFMVYWLSSRLVRNDKDIVTILHIIYISAVGVALAGLATATGIIEINDGFLNGRIYSSFQYPNALASYLAAVIFIGLYLWRKTSLQELDGVVKRTISKYVPAWLNLNNMSHYLYAAGNFLLFAVLLGTKSYGGLLVFSLVFVLFIIGLSKCNRIPVILHFALIGMSSTIAVWQFLSAVSTQKMVLAWLWIFIGLTVTLMGQFLYLSAEKRGICWRIEGNKKITIGILLLVVIVLAVGLAYYLNTHPDIAKKITEQIILKFRNAIERFYFYHDAMKMFRERPIIGWGGGGWQEAYRAFQGYFYISNQVHGNYFQIMVEAGVLGLLTILGIWVTFLYTANRLCHGAKEDVSAGILIWTITIAALSVGIHAVIDFDLSLSALSMVLWTLFGLARGILSHATNKAKEKNSRRYVPPNNAVLVGASVATVLLLIFSGALVASSNSYTNAKHAKSYDQALALLQKASVYNPTNATYHLDPVYRIDLAHLYLAQGKMDQSIAEACLAVKLSQYNDVRYADLSVIYAAAKKNDEAVQAAHKALSLAPFEIQRYELLSQAYFVAGYNELTDDNRDAAKQYLEQVAGVPAKIQRQIETLGEEEKRLWKDAPPMTVTPTVKLYLGSSLYLLGKWAEADSNLQAALADNKTKGAASLWLAALRDKQGQVQESQDLLVQAGNLSPELANKYDQLKSLPILK</sequence>
<proteinExistence type="predicted"/>
<dbReference type="InterPro" id="IPR007016">
    <property type="entry name" value="O-antigen_ligase-rel_domated"/>
</dbReference>
<feature type="transmembrane region" description="Helical" evidence="5">
    <location>
        <begin position="302"/>
        <end position="322"/>
    </location>
</feature>
<reference evidence="7 8" key="1">
    <citation type="journal article" date="2018" name="Environ. Microbiol.">
        <title>Novel energy conservation strategies and behaviour of Pelotomaculum schinkii driving syntrophic propionate catabolism.</title>
        <authorList>
            <person name="Hidalgo-Ahumada C.A.P."/>
            <person name="Nobu M.K."/>
            <person name="Narihiro T."/>
            <person name="Tamaki H."/>
            <person name="Liu W.T."/>
            <person name="Kamagata Y."/>
            <person name="Stams A.J.M."/>
            <person name="Imachi H."/>
            <person name="Sousa D.Z."/>
        </authorList>
    </citation>
    <scope>NUCLEOTIDE SEQUENCE [LARGE SCALE GENOMIC DNA]</scope>
    <source>
        <strain evidence="7 8">HH</strain>
    </source>
</reference>
<dbReference type="SUPFAM" id="SSF48452">
    <property type="entry name" value="TPR-like"/>
    <property type="match status" value="2"/>
</dbReference>
<dbReference type="Proteomes" id="UP000298324">
    <property type="component" value="Unassembled WGS sequence"/>
</dbReference>
<keyword evidence="4 5" id="KW-0472">Membrane</keyword>
<comment type="subcellular location">
    <subcellularLocation>
        <location evidence="1">Membrane</location>
        <topology evidence="1">Multi-pass membrane protein</topology>
    </subcellularLocation>
</comment>
<comment type="caution">
    <text evidence="7">The sequence shown here is derived from an EMBL/GenBank/DDBJ whole genome shotgun (WGS) entry which is preliminary data.</text>
</comment>
<feature type="domain" description="O-antigen ligase-related" evidence="6">
    <location>
        <begin position="325"/>
        <end position="444"/>
    </location>
</feature>
<feature type="transmembrane region" description="Helical" evidence="5">
    <location>
        <begin position="142"/>
        <end position="162"/>
    </location>
</feature>
<feature type="transmembrane region" description="Helical" evidence="5">
    <location>
        <begin position="494"/>
        <end position="512"/>
    </location>
</feature>
<feature type="transmembrane region" description="Helical" evidence="5">
    <location>
        <begin position="249"/>
        <end position="267"/>
    </location>
</feature>
<keyword evidence="3 5" id="KW-1133">Transmembrane helix</keyword>
<evidence type="ECO:0000256" key="1">
    <source>
        <dbReference type="ARBA" id="ARBA00004141"/>
    </source>
</evidence>
<feature type="transmembrane region" description="Helical" evidence="5">
    <location>
        <begin position="429"/>
        <end position="454"/>
    </location>
</feature>
<feature type="transmembrane region" description="Helical" evidence="5">
    <location>
        <begin position="85"/>
        <end position="107"/>
    </location>
</feature>
<evidence type="ECO:0000259" key="6">
    <source>
        <dbReference type="Pfam" id="PF04932"/>
    </source>
</evidence>
<keyword evidence="7" id="KW-0436">Ligase</keyword>
<evidence type="ECO:0000256" key="3">
    <source>
        <dbReference type="ARBA" id="ARBA00022989"/>
    </source>
</evidence>
<dbReference type="PANTHER" id="PTHR37422:SF13">
    <property type="entry name" value="LIPOPOLYSACCHARIDE BIOSYNTHESIS PROTEIN PA4999-RELATED"/>
    <property type="match status" value="1"/>
</dbReference>
<keyword evidence="2 5" id="KW-0812">Transmembrane</keyword>
<feature type="transmembrane region" description="Helical" evidence="5">
    <location>
        <begin position="274"/>
        <end position="296"/>
    </location>
</feature>
<evidence type="ECO:0000256" key="2">
    <source>
        <dbReference type="ARBA" id="ARBA00022692"/>
    </source>
</evidence>